<dbReference type="EMBL" id="QFQP01000055">
    <property type="protein sequence ID" value="PZR04604.1"/>
    <property type="molecule type" value="Genomic_DNA"/>
</dbReference>
<dbReference type="Gene3D" id="2.60.200.20">
    <property type="match status" value="1"/>
</dbReference>
<comment type="caution">
    <text evidence="3">The sequence shown here is derived from an EMBL/GenBank/DDBJ whole genome shotgun (WGS) entry which is preliminary data.</text>
</comment>
<dbReference type="PROSITE" id="PS50006">
    <property type="entry name" value="FHA_DOMAIN"/>
    <property type="match status" value="1"/>
</dbReference>
<reference evidence="3 4" key="1">
    <citation type="submission" date="2017-08" db="EMBL/GenBank/DDBJ databases">
        <title>Infants hospitalized years apart are colonized by the same room-sourced microbial strains.</title>
        <authorList>
            <person name="Brooks B."/>
            <person name="Olm M.R."/>
            <person name="Firek B.A."/>
            <person name="Baker R."/>
            <person name="Thomas B.C."/>
            <person name="Morowitz M.J."/>
            <person name="Banfield J.F."/>
        </authorList>
    </citation>
    <scope>NUCLEOTIDE SEQUENCE [LARGE SCALE GENOMIC DNA]</scope>
    <source>
        <strain evidence="3">S2_003_000_R2_14</strain>
    </source>
</reference>
<dbReference type="InterPro" id="IPR050923">
    <property type="entry name" value="Cell_Proc_Reg/RNA_Proc"/>
</dbReference>
<dbReference type="Pfam" id="PF00498">
    <property type="entry name" value="FHA"/>
    <property type="match status" value="1"/>
</dbReference>
<evidence type="ECO:0000313" key="4">
    <source>
        <dbReference type="Proteomes" id="UP000249061"/>
    </source>
</evidence>
<gene>
    <name evidence="3" type="ORF">DI536_33975</name>
</gene>
<dbReference type="Proteomes" id="UP000249061">
    <property type="component" value="Unassembled WGS sequence"/>
</dbReference>
<feature type="region of interest" description="Disordered" evidence="1">
    <location>
        <begin position="212"/>
        <end position="259"/>
    </location>
</feature>
<evidence type="ECO:0000256" key="1">
    <source>
        <dbReference type="SAM" id="MobiDB-lite"/>
    </source>
</evidence>
<dbReference type="InterPro" id="IPR000253">
    <property type="entry name" value="FHA_dom"/>
</dbReference>
<protein>
    <recommendedName>
        <fullName evidence="2">FHA domain-containing protein</fullName>
    </recommendedName>
</protein>
<accession>A0A2W5UMV5</accession>
<dbReference type="AlphaFoldDB" id="A0A2W5UMV5"/>
<dbReference type="SUPFAM" id="SSF49879">
    <property type="entry name" value="SMAD/FHA domain"/>
    <property type="match status" value="1"/>
</dbReference>
<dbReference type="PANTHER" id="PTHR23308">
    <property type="entry name" value="NUCLEAR INHIBITOR OF PROTEIN PHOSPHATASE-1"/>
    <property type="match status" value="1"/>
</dbReference>
<dbReference type="SMART" id="SM00240">
    <property type="entry name" value="FHA"/>
    <property type="match status" value="1"/>
</dbReference>
<feature type="domain" description="FHA" evidence="2">
    <location>
        <begin position="286"/>
        <end position="335"/>
    </location>
</feature>
<feature type="compositionally biased region" description="Basic and acidic residues" evidence="1">
    <location>
        <begin position="138"/>
        <end position="156"/>
    </location>
</feature>
<sequence>MSTVTIAPHLQRALETMSKDMAVEPQALVNQAVFAWLRINGYVTPGTAVVAPQAVAAAAPPPRVEPVASTPTPAPVEEVAQAFAHTPVEAAPQVFAAAVATPLREPEPVLAPEPTPEPELEAAPEPVARLSAPLPDPEAEKPAPPARDEKAVADVRARMTAIEQDLAKLARPWRAWAGASDEEEQQDEGASTPEDEALDDALAAAADEAIDTDRHAPSREEEPEPPEEPTGTGGRSLVDEEPMDGNTGETELEEPHESTVVFSSSSIALFLERDGQEPVQVTVERFVIGRGPQCDLIIDSPRVSREHAALTREGVTWVLEDLNSSNGTWLGEDRVTRREIESGDVINLGNEPITFVLRAS</sequence>
<dbReference type="CDD" id="cd00060">
    <property type="entry name" value="FHA"/>
    <property type="match status" value="1"/>
</dbReference>
<dbReference type="InterPro" id="IPR008984">
    <property type="entry name" value="SMAD_FHA_dom_sf"/>
</dbReference>
<evidence type="ECO:0000313" key="3">
    <source>
        <dbReference type="EMBL" id="PZR04604.1"/>
    </source>
</evidence>
<name>A0A2W5UMV5_9BACT</name>
<evidence type="ECO:0000259" key="2">
    <source>
        <dbReference type="PROSITE" id="PS50006"/>
    </source>
</evidence>
<organism evidence="3 4">
    <name type="scientific">Archangium gephyra</name>
    <dbReference type="NCBI Taxonomy" id="48"/>
    <lineage>
        <taxon>Bacteria</taxon>
        <taxon>Pseudomonadati</taxon>
        <taxon>Myxococcota</taxon>
        <taxon>Myxococcia</taxon>
        <taxon>Myxococcales</taxon>
        <taxon>Cystobacterineae</taxon>
        <taxon>Archangiaceae</taxon>
        <taxon>Archangium</taxon>
    </lineage>
</organism>
<proteinExistence type="predicted"/>
<feature type="region of interest" description="Disordered" evidence="1">
    <location>
        <begin position="130"/>
        <end position="156"/>
    </location>
</feature>